<dbReference type="KEGG" id="ypk:y2804"/>
<dbReference type="EMBL" id="AE009952">
    <property type="protein sequence ID" value="AAM86356.1"/>
    <property type="molecule type" value="Genomic_DNA"/>
</dbReference>
<organism evidence="2 3">
    <name type="scientific">Yersinia pestis</name>
    <dbReference type="NCBI Taxonomy" id="632"/>
    <lineage>
        <taxon>Bacteria</taxon>
        <taxon>Pseudomonadati</taxon>
        <taxon>Pseudomonadota</taxon>
        <taxon>Gammaproteobacteria</taxon>
        <taxon>Enterobacterales</taxon>
        <taxon>Yersiniaceae</taxon>
        <taxon>Yersinia</taxon>
    </lineage>
</organism>
<dbReference type="HOGENOM" id="CLU_3013422_0_0_6"/>
<dbReference type="AlphaFoldDB" id="Q8CKV5"/>
<dbReference type="DNASU" id="1147752"/>
<sequence length="56" mass="6368">MPLMELVIASFVLQQLVVITLFNNFTAIHYTDTVHIFQAVQAVSDHNQALMLTMFT</sequence>
<evidence type="ECO:0000313" key="3">
    <source>
        <dbReference type="Proteomes" id="UP000002490"/>
    </source>
</evidence>
<reference evidence="2 3" key="1">
    <citation type="journal article" date="2002" name="J. Bacteriol.">
        <title>Genome sequence of Yersinia pestis KIM.</title>
        <authorList>
            <person name="Deng W."/>
            <person name="Burland V."/>
            <person name="Plunkett G.III."/>
            <person name="Boutin A."/>
            <person name="Mayhew G.F."/>
            <person name="Liss P."/>
            <person name="Perna N.T."/>
            <person name="Rose D.J."/>
            <person name="Mau B."/>
            <person name="Zhou S."/>
            <person name="Schwartz D.C."/>
            <person name="Fetherston J.D."/>
            <person name="Lindler L.E."/>
            <person name="Brubaker R.R."/>
            <person name="Plana G.V."/>
            <person name="Straley S.C."/>
            <person name="McDonough K.A."/>
            <person name="Nilles M.L."/>
            <person name="Matson J.S."/>
            <person name="Blattner F.R."/>
            <person name="Perry R.D."/>
        </authorList>
    </citation>
    <scope>NUCLEOTIDE SEQUENCE [LARGE SCALE GENOMIC DNA]</scope>
    <source>
        <strain evidence="3">KIM10+ / Biovar Mediaevalis</strain>
    </source>
</reference>
<evidence type="ECO:0000313" key="2">
    <source>
        <dbReference type="EMBL" id="AAM86356.1"/>
    </source>
</evidence>
<name>Q8CKV5_YERPE</name>
<evidence type="ECO:0000256" key="1">
    <source>
        <dbReference type="SAM" id="Phobius"/>
    </source>
</evidence>
<accession>Q8CKV5</accession>
<keyword evidence="1" id="KW-0812">Transmembrane</keyword>
<gene>
    <name evidence="2" type="ordered locus">y2804</name>
</gene>
<feature type="transmembrane region" description="Helical" evidence="1">
    <location>
        <begin position="6"/>
        <end position="25"/>
    </location>
</feature>
<protein>
    <submittedName>
        <fullName evidence="2">Uncharacterized protein</fullName>
    </submittedName>
</protein>
<keyword evidence="1" id="KW-0472">Membrane</keyword>
<dbReference type="Proteomes" id="UP000002490">
    <property type="component" value="Chromosome"/>
</dbReference>
<keyword evidence="1" id="KW-1133">Transmembrane helix</keyword>
<proteinExistence type="predicted"/>